<evidence type="ECO:0000313" key="2">
    <source>
        <dbReference type="EMBL" id="MFC6181820.1"/>
    </source>
</evidence>
<gene>
    <name evidence="2" type="ORF">ACFP5Y_11345</name>
</gene>
<dbReference type="Proteomes" id="UP001596282">
    <property type="component" value="Unassembled WGS sequence"/>
</dbReference>
<feature type="chain" id="PRO_5046911345" description="Extracellular protein" evidence="1">
    <location>
        <begin position="30"/>
        <end position="154"/>
    </location>
</feature>
<keyword evidence="1" id="KW-0732">Signal</keyword>
<name>A0ABW1S362_9LACO</name>
<evidence type="ECO:0000313" key="3">
    <source>
        <dbReference type="Proteomes" id="UP001596282"/>
    </source>
</evidence>
<proteinExistence type="predicted"/>
<evidence type="ECO:0000256" key="1">
    <source>
        <dbReference type="SAM" id="SignalP"/>
    </source>
</evidence>
<keyword evidence="3" id="KW-1185">Reference proteome</keyword>
<protein>
    <recommendedName>
        <fullName evidence="4">Extracellular protein</fullName>
    </recommendedName>
</protein>
<organism evidence="2 3">
    <name type="scientific">Lactiplantibacillus daowaiensis</name>
    <dbReference type="NCBI Taxonomy" id="2559918"/>
    <lineage>
        <taxon>Bacteria</taxon>
        <taxon>Bacillati</taxon>
        <taxon>Bacillota</taxon>
        <taxon>Bacilli</taxon>
        <taxon>Lactobacillales</taxon>
        <taxon>Lactobacillaceae</taxon>
        <taxon>Lactiplantibacillus</taxon>
    </lineage>
</organism>
<dbReference type="RefSeq" id="WP_137627968.1">
    <property type="nucleotide sequence ID" value="NZ_BJDJ01000004.1"/>
</dbReference>
<dbReference type="EMBL" id="JBHSSC010000042">
    <property type="protein sequence ID" value="MFC6181820.1"/>
    <property type="molecule type" value="Genomic_DNA"/>
</dbReference>
<comment type="caution">
    <text evidence="2">The sequence shown here is derived from an EMBL/GenBank/DDBJ whole genome shotgun (WGS) entry which is preliminary data.</text>
</comment>
<sequence>MAPKLKASCCLVVASLGLMTLTSSTTIQASQKTATSIPKALRGRWVGYDTVTNAYYAQKLTTKTWRVGSGQTKAAALKALSKPKAKLTLSQHLVAGHTFTVNRQLTKHGYTTFKNKTSGWSHTSVTLAKRAKSHLIVNYDGRNLVRTVTMRLVK</sequence>
<evidence type="ECO:0008006" key="4">
    <source>
        <dbReference type="Google" id="ProtNLM"/>
    </source>
</evidence>
<feature type="signal peptide" evidence="1">
    <location>
        <begin position="1"/>
        <end position="29"/>
    </location>
</feature>
<accession>A0ABW1S362</accession>
<reference evidence="3" key="1">
    <citation type="journal article" date="2019" name="Int. J. Syst. Evol. Microbiol.">
        <title>The Global Catalogue of Microorganisms (GCM) 10K type strain sequencing project: providing services to taxonomists for standard genome sequencing and annotation.</title>
        <authorList>
            <consortium name="The Broad Institute Genomics Platform"/>
            <consortium name="The Broad Institute Genome Sequencing Center for Infectious Disease"/>
            <person name="Wu L."/>
            <person name="Ma J."/>
        </authorList>
    </citation>
    <scope>NUCLEOTIDE SEQUENCE [LARGE SCALE GENOMIC DNA]</scope>
    <source>
        <strain evidence="3">CCM 8933</strain>
    </source>
</reference>